<evidence type="ECO:0000313" key="3">
    <source>
        <dbReference type="Proteomes" id="UP000499080"/>
    </source>
</evidence>
<accession>A0A4Y2H483</accession>
<dbReference type="Proteomes" id="UP000499080">
    <property type="component" value="Unassembled WGS sequence"/>
</dbReference>
<sequence>MKKEMKKGQEEMKKELEIGQEEMKNLIRAEKEEMRAHVENQVEEMKEHVNRSIRKVEKDVRGVETEIDEFQEKISVLDLRIRDLEIIDQIISRQVQSSCILDRWSNH</sequence>
<proteinExistence type="predicted"/>
<protein>
    <submittedName>
        <fullName evidence="2">Uncharacterized protein</fullName>
    </submittedName>
</protein>
<keyword evidence="3" id="KW-1185">Reference proteome</keyword>
<evidence type="ECO:0000256" key="1">
    <source>
        <dbReference type="SAM" id="Coils"/>
    </source>
</evidence>
<dbReference type="OrthoDB" id="8066225at2759"/>
<keyword evidence="1" id="KW-0175">Coiled coil</keyword>
<organism evidence="2 3">
    <name type="scientific">Araneus ventricosus</name>
    <name type="common">Orbweaver spider</name>
    <name type="synonym">Epeira ventricosa</name>
    <dbReference type="NCBI Taxonomy" id="182803"/>
    <lineage>
        <taxon>Eukaryota</taxon>
        <taxon>Metazoa</taxon>
        <taxon>Ecdysozoa</taxon>
        <taxon>Arthropoda</taxon>
        <taxon>Chelicerata</taxon>
        <taxon>Arachnida</taxon>
        <taxon>Araneae</taxon>
        <taxon>Araneomorphae</taxon>
        <taxon>Entelegynae</taxon>
        <taxon>Araneoidea</taxon>
        <taxon>Araneidae</taxon>
        <taxon>Araneus</taxon>
    </lineage>
</organism>
<dbReference type="SUPFAM" id="SSF58113">
    <property type="entry name" value="Apolipoprotein A-I"/>
    <property type="match status" value="1"/>
</dbReference>
<comment type="caution">
    <text evidence="2">The sequence shown here is derived from an EMBL/GenBank/DDBJ whole genome shotgun (WGS) entry which is preliminary data.</text>
</comment>
<dbReference type="EMBL" id="BGPR01001697">
    <property type="protein sequence ID" value="GBM59756.1"/>
    <property type="molecule type" value="Genomic_DNA"/>
</dbReference>
<name>A0A4Y2H483_ARAVE</name>
<reference evidence="2 3" key="1">
    <citation type="journal article" date="2019" name="Sci. Rep.">
        <title>Orb-weaving spider Araneus ventricosus genome elucidates the spidroin gene catalogue.</title>
        <authorList>
            <person name="Kono N."/>
            <person name="Nakamura H."/>
            <person name="Ohtoshi R."/>
            <person name="Moran D.A.P."/>
            <person name="Shinohara A."/>
            <person name="Yoshida Y."/>
            <person name="Fujiwara M."/>
            <person name="Mori M."/>
            <person name="Tomita M."/>
            <person name="Arakawa K."/>
        </authorList>
    </citation>
    <scope>NUCLEOTIDE SEQUENCE [LARGE SCALE GENOMIC DNA]</scope>
</reference>
<feature type="coiled-coil region" evidence="1">
    <location>
        <begin position="2"/>
        <end position="87"/>
    </location>
</feature>
<gene>
    <name evidence="2" type="ORF">AVEN_110026_1</name>
</gene>
<dbReference type="AlphaFoldDB" id="A0A4Y2H483"/>
<evidence type="ECO:0000313" key="2">
    <source>
        <dbReference type="EMBL" id="GBM59756.1"/>
    </source>
</evidence>